<dbReference type="AlphaFoldDB" id="A0A7W4PJ59"/>
<organism evidence="1 2">
    <name type="scientific">Gluconacetobacter dulcium</name>
    <dbReference type="NCBI Taxonomy" id="2729096"/>
    <lineage>
        <taxon>Bacteria</taxon>
        <taxon>Pseudomonadati</taxon>
        <taxon>Pseudomonadota</taxon>
        <taxon>Alphaproteobacteria</taxon>
        <taxon>Acetobacterales</taxon>
        <taxon>Acetobacteraceae</taxon>
        <taxon>Gluconacetobacter</taxon>
    </lineage>
</organism>
<dbReference type="EMBL" id="JABEQP010000002">
    <property type="protein sequence ID" value="MBB2196586.1"/>
    <property type="molecule type" value="Genomic_DNA"/>
</dbReference>
<proteinExistence type="predicted"/>
<gene>
    <name evidence="1" type="ORF">HLH44_03750</name>
</gene>
<accession>A0A7W4PJ59</accession>
<dbReference type="InterPro" id="IPR010982">
    <property type="entry name" value="Lambda_DNA-bd_dom_sf"/>
</dbReference>
<comment type="caution">
    <text evidence="1">The sequence shown here is derived from an EMBL/GenBank/DDBJ whole genome shotgun (WGS) entry which is preliminary data.</text>
</comment>
<dbReference type="RefSeq" id="WP_183008170.1">
    <property type="nucleotide sequence ID" value="NZ_JABEQP010000002.1"/>
</dbReference>
<evidence type="ECO:0000313" key="2">
    <source>
        <dbReference type="Proteomes" id="UP000530320"/>
    </source>
</evidence>
<reference evidence="1 2" key="1">
    <citation type="submission" date="2020-04" db="EMBL/GenBank/DDBJ databases">
        <title>Description of novel Gluconacetobacter.</title>
        <authorList>
            <person name="Sombolestani A."/>
        </authorList>
    </citation>
    <scope>NUCLEOTIDE SEQUENCE [LARGE SCALE GENOMIC DNA]</scope>
    <source>
        <strain evidence="1 2">LMG 22058</strain>
    </source>
</reference>
<dbReference type="GO" id="GO:0003677">
    <property type="term" value="F:DNA binding"/>
    <property type="evidence" value="ECO:0007669"/>
    <property type="project" value="InterPro"/>
</dbReference>
<evidence type="ECO:0000313" key="1">
    <source>
        <dbReference type="EMBL" id="MBB2196586.1"/>
    </source>
</evidence>
<dbReference type="Gene3D" id="1.10.260.40">
    <property type="entry name" value="lambda repressor-like DNA-binding domains"/>
    <property type="match status" value="1"/>
</dbReference>
<name>A0A7W4PJ59_9PROT</name>
<protein>
    <recommendedName>
        <fullName evidence="3">Helix-turn-helix domain-containing protein</fullName>
    </recommendedName>
</protein>
<sequence length="71" mass="7876">MSVSTIIKRAGGVVAVARVIDRHPSTISGWRRIPAVFVVDIAHLARMSPEQVRPDIFREPRIDRRMEGGAA</sequence>
<dbReference type="Proteomes" id="UP000530320">
    <property type="component" value="Unassembled WGS sequence"/>
</dbReference>
<evidence type="ECO:0008006" key="3">
    <source>
        <dbReference type="Google" id="ProtNLM"/>
    </source>
</evidence>